<keyword evidence="3" id="KW-1185">Reference proteome</keyword>
<reference evidence="2 3" key="1">
    <citation type="submission" date="2021-01" db="EMBL/GenBank/DDBJ databases">
        <title>Cercospora kikuchii MAFF 305040 whole genome shotgun sequence.</title>
        <authorList>
            <person name="Kashiwa T."/>
            <person name="Suzuki T."/>
        </authorList>
    </citation>
    <scope>NUCLEOTIDE SEQUENCE [LARGE SCALE GENOMIC DNA]</scope>
    <source>
        <strain evidence="2 3">MAFF 305040</strain>
    </source>
</reference>
<gene>
    <name evidence="2" type="ORF">CKM354_000547600</name>
</gene>
<dbReference type="EMBL" id="BOLY01000003">
    <property type="protein sequence ID" value="GIZ42198.1"/>
    <property type="molecule type" value="Genomic_DNA"/>
</dbReference>
<evidence type="ECO:0000256" key="1">
    <source>
        <dbReference type="SAM" id="MobiDB-lite"/>
    </source>
</evidence>
<feature type="region of interest" description="Disordered" evidence="1">
    <location>
        <begin position="338"/>
        <end position="357"/>
    </location>
</feature>
<feature type="region of interest" description="Disordered" evidence="1">
    <location>
        <begin position="227"/>
        <end position="298"/>
    </location>
</feature>
<dbReference type="RefSeq" id="XP_044656685.1">
    <property type="nucleotide sequence ID" value="XM_044800750.1"/>
</dbReference>
<dbReference type="GeneID" id="68291051"/>
<name>A0A9P3FCH0_9PEZI</name>
<organism evidence="2 3">
    <name type="scientific">Cercospora kikuchii</name>
    <dbReference type="NCBI Taxonomy" id="84275"/>
    <lineage>
        <taxon>Eukaryota</taxon>
        <taxon>Fungi</taxon>
        <taxon>Dikarya</taxon>
        <taxon>Ascomycota</taxon>
        <taxon>Pezizomycotina</taxon>
        <taxon>Dothideomycetes</taxon>
        <taxon>Dothideomycetidae</taxon>
        <taxon>Mycosphaerellales</taxon>
        <taxon>Mycosphaerellaceae</taxon>
        <taxon>Cercospora</taxon>
    </lineage>
</organism>
<dbReference type="AlphaFoldDB" id="A0A9P3FCH0"/>
<sequence>MAATTAAQKLWSCSDLDCTSEQTSLPRATHGRKVISDFFGRNKAATKAIPDDVWHWQCRKGYQRAKYNADKNGAEGHRRFFLSHLHHQMLRIKLWRPESTFVVQPSQPAQERLARYHAALRHSGNDPAAALAAIAQPAKVGRAEKNLLLTLANAVKPAHADHIDTHFVGPARSVDFVIDNILPWINGEFNNGSMSQMPPVEFLINDPRQGETVNDAGGNFAAWAASQANQAPTGAAPQPSKKRRASDDEDDITTPAPPKKLPRLKALHGPRPPKPTASPSGRRNIFQSGRDTTPFFPLPRQYTTAETDAADALLLLRHGPITPKPSRRGSSKITIASLLNPAPTEPSLPTPPADRSLKKREDAVARLPLFINPPPLPKPKTGAAGLPLFVPAVILPSIEKDDEPEVSSNTRDAVAGAERAGESTTGFDDDAEMTDDDEEELEIDDDDDDESETRGPIMAGGKVYASAKY</sequence>
<feature type="compositionally biased region" description="Acidic residues" evidence="1">
    <location>
        <begin position="427"/>
        <end position="451"/>
    </location>
</feature>
<evidence type="ECO:0000313" key="2">
    <source>
        <dbReference type="EMBL" id="GIZ42198.1"/>
    </source>
</evidence>
<feature type="compositionally biased region" description="Pro residues" evidence="1">
    <location>
        <begin position="343"/>
        <end position="352"/>
    </location>
</feature>
<comment type="caution">
    <text evidence="2">The sequence shown here is derived from an EMBL/GenBank/DDBJ whole genome shotgun (WGS) entry which is preliminary data.</text>
</comment>
<proteinExistence type="predicted"/>
<evidence type="ECO:0000313" key="3">
    <source>
        <dbReference type="Proteomes" id="UP000825890"/>
    </source>
</evidence>
<feature type="compositionally biased region" description="Polar residues" evidence="1">
    <location>
        <begin position="277"/>
        <end position="291"/>
    </location>
</feature>
<dbReference type="Proteomes" id="UP000825890">
    <property type="component" value="Unassembled WGS sequence"/>
</dbReference>
<accession>A0A9P3FCH0</accession>
<dbReference type="OrthoDB" id="4161595at2759"/>
<protein>
    <submittedName>
        <fullName evidence="2">Uncharacterized protein</fullName>
    </submittedName>
</protein>
<feature type="region of interest" description="Disordered" evidence="1">
    <location>
        <begin position="400"/>
        <end position="469"/>
    </location>
</feature>